<keyword evidence="3 5" id="KW-0521">NADP</keyword>
<evidence type="ECO:0000256" key="4">
    <source>
        <dbReference type="ARBA" id="ARBA00023002"/>
    </source>
</evidence>
<comment type="pathway">
    <text evidence="5">Amino-acid biosynthesis; L-arginine biosynthesis; N(2)-acetyl-L-ornithine from L-glutamate: step 3/4.</text>
</comment>
<dbReference type="GO" id="GO:0005737">
    <property type="term" value="C:cytoplasm"/>
    <property type="evidence" value="ECO:0007669"/>
    <property type="project" value="UniProtKB-SubCell"/>
</dbReference>
<evidence type="ECO:0000313" key="9">
    <source>
        <dbReference type="Proteomes" id="UP000241074"/>
    </source>
</evidence>
<dbReference type="Pfam" id="PF01118">
    <property type="entry name" value="Semialdhyde_dh"/>
    <property type="match status" value="1"/>
</dbReference>
<comment type="catalytic activity">
    <reaction evidence="5">
        <text>N-acetyl-L-glutamate 5-semialdehyde + phosphate + NADP(+) = N-acetyl-L-glutamyl 5-phosphate + NADPH + H(+)</text>
        <dbReference type="Rhea" id="RHEA:21588"/>
        <dbReference type="ChEBI" id="CHEBI:15378"/>
        <dbReference type="ChEBI" id="CHEBI:29123"/>
        <dbReference type="ChEBI" id="CHEBI:43474"/>
        <dbReference type="ChEBI" id="CHEBI:57783"/>
        <dbReference type="ChEBI" id="CHEBI:57936"/>
        <dbReference type="ChEBI" id="CHEBI:58349"/>
        <dbReference type="EC" id="1.2.1.38"/>
    </reaction>
</comment>
<dbReference type="PROSITE" id="PS01224">
    <property type="entry name" value="ARGC"/>
    <property type="match status" value="1"/>
</dbReference>
<evidence type="ECO:0000259" key="7">
    <source>
        <dbReference type="SMART" id="SM00859"/>
    </source>
</evidence>
<evidence type="ECO:0000256" key="6">
    <source>
        <dbReference type="PROSITE-ProRule" id="PRU10010"/>
    </source>
</evidence>
<dbReference type="InterPro" id="IPR023013">
    <property type="entry name" value="AGPR_AS"/>
</dbReference>
<name>A0A2P1PPK5_9GAMM</name>
<evidence type="ECO:0000313" key="8">
    <source>
        <dbReference type="EMBL" id="AVP96773.1"/>
    </source>
</evidence>
<dbReference type="AlphaFoldDB" id="A0A2P1PPK5"/>
<proteinExistence type="inferred from homology"/>
<keyword evidence="9" id="KW-1185">Reference proteome</keyword>
<evidence type="ECO:0000256" key="3">
    <source>
        <dbReference type="ARBA" id="ARBA00022857"/>
    </source>
</evidence>
<dbReference type="InterPro" id="IPR000706">
    <property type="entry name" value="AGPR_type-1"/>
</dbReference>
<dbReference type="RefSeq" id="WP_106890701.1">
    <property type="nucleotide sequence ID" value="NZ_CP027860.1"/>
</dbReference>
<organism evidence="8 9">
    <name type="scientific">Ahniella affigens</name>
    <dbReference type="NCBI Taxonomy" id="2021234"/>
    <lineage>
        <taxon>Bacteria</taxon>
        <taxon>Pseudomonadati</taxon>
        <taxon>Pseudomonadota</taxon>
        <taxon>Gammaproteobacteria</taxon>
        <taxon>Lysobacterales</taxon>
        <taxon>Rhodanobacteraceae</taxon>
        <taxon>Ahniella</taxon>
    </lineage>
</organism>
<dbReference type="SUPFAM" id="SSF51735">
    <property type="entry name" value="NAD(P)-binding Rossmann-fold domains"/>
    <property type="match status" value="1"/>
</dbReference>
<feature type="active site" evidence="5 6">
    <location>
        <position position="133"/>
    </location>
</feature>
<keyword evidence="2 5" id="KW-0028">Amino-acid biosynthesis</keyword>
<dbReference type="CDD" id="cd24149">
    <property type="entry name" value="AGPR_N_ARG5_6_like"/>
    <property type="match status" value="1"/>
</dbReference>
<dbReference type="InterPro" id="IPR036291">
    <property type="entry name" value="NAD(P)-bd_dom_sf"/>
</dbReference>
<dbReference type="OrthoDB" id="9801289at2"/>
<evidence type="ECO:0000256" key="2">
    <source>
        <dbReference type="ARBA" id="ARBA00022605"/>
    </source>
</evidence>
<dbReference type="Proteomes" id="UP000241074">
    <property type="component" value="Chromosome"/>
</dbReference>
<dbReference type="NCBIfam" id="TIGR01850">
    <property type="entry name" value="argC"/>
    <property type="match status" value="1"/>
</dbReference>
<comment type="similarity">
    <text evidence="5">Belongs to the NAGSA dehydrogenase family. Type 1 subfamily.</text>
</comment>
<dbReference type="GO" id="GO:0051287">
    <property type="term" value="F:NAD binding"/>
    <property type="evidence" value="ECO:0007669"/>
    <property type="project" value="InterPro"/>
</dbReference>
<dbReference type="Pfam" id="PF22698">
    <property type="entry name" value="Semialdhyde_dhC_1"/>
    <property type="match status" value="1"/>
</dbReference>
<keyword evidence="4 5" id="KW-0560">Oxidoreductase</keyword>
<dbReference type="PANTHER" id="PTHR32338">
    <property type="entry name" value="N-ACETYL-GAMMA-GLUTAMYL-PHOSPHATE REDUCTASE, CHLOROPLASTIC-RELATED-RELATED"/>
    <property type="match status" value="1"/>
</dbReference>
<dbReference type="GO" id="GO:0070401">
    <property type="term" value="F:NADP+ binding"/>
    <property type="evidence" value="ECO:0007669"/>
    <property type="project" value="InterPro"/>
</dbReference>
<comment type="subcellular location">
    <subcellularLocation>
        <location evidence="5">Cytoplasm</location>
    </subcellularLocation>
</comment>
<dbReference type="UniPathway" id="UPA00068">
    <property type="reaction ID" value="UER00108"/>
</dbReference>
<dbReference type="GO" id="GO:0003942">
    <property type="term" value="F:N-acetyl-gamma-glutamyl-phosphate reductase activity"/>
    <property type="evidence" value="ECO:0007669"/>
    <property type="project" value="UniProtKB-UniRule"/>
</dbReference>
<dbReference type="GO" id="GO:0006526">
    <property type="term" value="P:L-arginine biosynthetic process"/>
    <property type="evidence" value="ECO:0007669"/>
    <property type="project" value="UniProtKB-UniRule"/>
</dbReference>
<dbReference type="KEGG" id="xba:C7S18_05975"/>
<dbReference type="EC" id="1.2.1.38" evidence="5"/>
<reference evidence="8 9" key="1">
    <citation type="submission" date="2018-03" db="EMBL/GenBank/DDBJ databases">
        <title>Ahniella affigens gen. nov., sp. nov., a gammaproteobacterium isolated from sandy soil near a stream.</title>
        <authorList>
            <person name="Ko Y."/>
            <person name="Kim J.-H."/>
        </authorList>
    </citation>
    <scope>NUCLEOTIDE SEQUENCE [LARGE SCALE GENOMIC DNA]</scope>
    <source>
        <strain evidence="8 9">D13</strain>
    </source>
</reference>
<dbReference type="Gene3D" id="3.30.360.10">
    <property type="entry name" value="Dihydrodipicolinate Reductase, domain 2"/>
    <property type="match status" value="1"/>
</dbReference>
<dbReference type="InterPro" id="IPR050085">
    <property type="entry name" value="AGPR"/>
</dbReference>
<dbReference type="CDD" id="cd23936">
    <property type="entry name" value="AGPR_C_ARG5_6_like"/>
    <property type="match status" value="1"/>
</dbReference>
<comment type="function">
    <text evidence="5">Catalyzes the NADPH-dependent reduction of N-acetyl-5-glutamyl phosphate to yield N-acetyl-L-glutamate 5-semialdehyde.</text>
</comment>
<evidence type="ECO:0000256" key="1">
    <source>
        <dbReference type="ARBA" id="ARBA00022571"/>
    </source>
</evidence>
<dbReference type="PANTHER" id="PTHR32338:SF10">
    <property type="entry name" value="N-ACETYL-GAMMA-GLUTAMYL-PHOSPHATE REDUCTASE, CHLOROPLASTIC-RELATED"/>
    <property type="match status" value="1"/>
</dbReference>
<gene>
    <name evidence="5" type="primary">argC</name>
    <name evidence="8" type="ORF">C7S18_05975</name>
</gene>
<feature type="domain" description="Semialdehyde dehydrogenase NAD-binding" evidence="7">
    <location>
        <begin position="4"/>
        <end position="125"/>
    </location>
</feature>
<accession>A0A2P1PPK5</accession>
<dbReference type="InterPro" id="IPR000534">
    <property type="entry name" value="Semialdehyde_DH_NAD-bd"/>
</dbReference>
<keyword evidence="1 5" id="KW-0055">Arginine biosynthesis</keyword>
<dbReference type="EMBL" id="CP027860">
    <property type="protein sequence ID" value="AVP96773.1"/>
    <property type="molecule type" value="Genomic_DNA"/>
</dbReference>
<evidence type="ECO:0000256" key="5">
    <source>
        <dbReference type="HAMAP-Rule" id="MF_00150"/>
    </source>
</evidence>
<dbReference type="SMART" id="SM00859">
    <property type="entry name" value="Semialdhyde_dh"/>
    <property type="match status" value="1"/>
</dbReference>
<keyword evidence="5" id="KW-0963">Cytoplasm</keyword>
<sequence>MTKRIGLIGARGHVGAELVRWLEKHPEFELGLAVSRSVAGQPVCALIPESRSHLRFVDQKPEAIAQSGMDALVLAMPNNEATAYVAAVEALAPDTVVLDLSADYRFDASWYYGLPELTRSHASGQRRISNPGCYATAMQLAVAPFKDLLVGATQCFGVSGYSGAGTTPSDRNNPEKLRDNLMPYSSIGHIHEREVSAQLGTTIEFMPTVAGYFRGITMTCNLHFREPQTLADVQARLSNAYSNEPLIELSDTAPWVNRIAGKPGGMIGGLTISKDGQRAVIVSVLDNLLKGAATQALQNLNLAFGLPETTGLVA</sequence>
<dbReference type="HAMAP" id="MF_00150">
    <property type="entry name" value="ArgC_type1"/>
    <property type="match status" value="1"/>
</dbReference>
<reference evidence="8 9" key="2">
    <citation type="submission" date="2018-03" db="EMBL/GenBank/DDBJ databases">
        <authorList>
            <person name="Keele B.F."/>
        </authorList>
    </citation>
    <scope>NUCLEOTIDE SEQUENCE [LARGE SCALE GENOMIC DNA]</scope>
    <source>
        <strain evidence="8 9">D13</strain>
    </source>
</reference>
<dbReference type="Gene3D" id="3.40.50.720">
    <property type="entry name" value="NAD(P)-binding Rossmann-like Domain"/>
    <property type="match status" value="1"/>
</dbReference>
<protein>
    <recommendedName>
        <fullName evidence="5">N-acetyl-gamma-glutamyl-phosphate reductase</fullName>
        <shortName evidence="5">AGPR</shortName>
        <ecNumber evidence="5">1.2.1.38</ecNumber>
    </recommendedName>
    <alternativeName>
        <fullName evidence="5">N-acetyl-glutamate semialdehyde dehydrogenase</fullName>
        <shortName evidence="5">NAGSA dehydrogenase</shortName>
    </alternativeName>
</protein>
<dbReference type="InterPro" id="IPR058924">
    <property type="entry name" value="AGPR_dimerisation_dom"/>
</dbReference>
<dbReference type="SUPFAM" id="SSF55347">
    <property type="entry name" value="Glyceraldehyde-3-phosphate dehydrogenase-like, C-terminal domain"/>
    <property type="match status" value="1"/>
</dbReference>